<keyword evidence="4" id="KW-1185">Reference proteome</keyword>
<evidence type="ECO:0000256" key="1">
    <source>
        <dbReference type="SAM" id="MobiDB-lite"/>
    </source>
</evidence>
<dbReference type="InterPro" id="IPR007321">
    <property type="entry name" value="Transposase_28"/>
</dbReference>
<dbReference type="PANTHER" id="PTHR31099">
    <property type="entry name" value="OS06G0165300 PROTEIN"/>
    <property type="match status" value="1"/>
</dbReference>
<protein>
    <recommendedName>
        <fullName evidence="2">Transposase (putative) gypsy type domain-containing protein</fullName>
    </recommendedName>
</protein>
<proteinExistence type="predicted"/>
<dbReference type="OrthoDB" id="687305at2759"/>
<comment type="caution">
    <text evidence="3">The sequence shown here is derived from an EMBL/GenBank/DDBJ whole genome shotgun (WGS) entry which is preliminary data.</text>
</comment>
<feature type="region of interest" description="Disordered" evidence="1">
    <location>
        <begin position="709"/>
        <end position="734"/>
    </location>
</feature>
<dbReference type="PANTHER" id="PTHR31099:SF28">
    <property type="entry name" value="F5J5.12"/>
    <property type="match status" value="1"/>
</dbReference>
<feature type="region of interest" description="Disordered" evidence="1">
    <location>
        <begin position="473"/>
        <end position="496"/>
    </location>
</feature>
<reference evidence="3" key="2">
    <citation type="journal article" date="2022" name="Hortic Res">
        <title>The genome of Dioscorea zingiberensis sheds light on the biosynthesis, origin and evolution of the medicinally important diosgenin saponins.</title>
        <authorList>
            <person name="Li Y."/>
            <person name="Tan C."/>
            <person name="Li Z."/>
            <person name="Guo J."/>
            <person name="Li S."/>
            <person name="Chen X."/>
            <person name="Wang C."/>
            <person name="Dai X."/>
            <person name="Yang H."/>
            <person name="Song W."/>
            <person name="Hou L."/>
            <person name="Xu J."/>
            <person name="Tong Z."/>
            <person name="Xu A."/>
            <person name="Yuan X."/>
            <person name="Wang W."/>
            <person name="Yang Q."/>
            <person name="Chen L."/>
            <person name="Sun Z."/>
            <person name="Wang K."/>
            <person name="Pan B."/>
            <person name="Chen J."/>
            <person name="Bao Y."/>
            <person name="Liu F."/>
            <person name="Qi X."/>
            <person name="Gang D.R."/>
            <person name="Wen J."/>
            <person name="Li J."/>
        </authorList>
    </citation>
    <scope>NUCLEOTIDE SEQUENCE</scope>
    <source>
        <strain evidence="3">Dzin_1.0</strain>
    </source>
</reference>
<name>A0A9D5C7T6_9LILI</name>
<feature type="domain" description="Transposase (putative) gypsy type" evidence="2">
    <location>
        <begin position="60"/>
        <end position="125"/>
    </location>
</feature>
<dbReference type="EMBL" id="JAGGNH010000007">
    <property type="protein sequence ID" value="KAJ0967813.1"/>
    <property type="molecule type" value="Genomic_DNA"/>
</dbReference>
<feature type="region of interest" description="Disordered" evidence="1">
    <location>
        <begin position="236"/>
        <end position="286"/>
    </location>
</feature>
<evidence type="ECO:0000313" key="4">
    <source>
        <dbReference type="Proteomes" id="UP001085076"/>
    </source>
</evidence>
<reference evidence="3" key="1">
    <citation type="submission" date="2021-03" db="EMBL/GenBank/DDBJ databases">
        <authorList>
            <person name="Li Z."/>
            <person name="Yang C."/>
        </authorList>
    </citation>
    <scope>NUCLEOTIDE SEQUENCE</scope>
    <source>
        <strain evidence="3">Dzin_1.0</strain>
        <tissue evidence="3">Leaf</tissue>
    </source>
</reference>
<dbReference type="Proteomes" id="UP001085076">
    <property type="component" value="Miscellaneous, Linkage group lg07"/>
</dbReference>
<dbReference type="Pfam" id="PF04195">
    <property type="entry name" value="Transposase_28"/>
    <property type="match status" value="1"/>
</dbReference>
<feature type="compositionally biased region" description="Basic and acidic residues" evidence="1">
    <location>
        <begin position="473"/>
        <end position="490"/>
    </location>
</feature>
<feature type="compositionally biased region" description="Basic and acidic residues" evidence="1">
    <location>
        <begin position="711"/>
        <end position="731"/>
    </location>
</feature>
<dbReference type="AlphaFoldDB" id="A0A9D5C7T6"/>
<organism evidence="3 4">
    <name type="scientific">Dioscorea zingiberensis</name>
    <dbReference type="NCBI Taxonomy" id="325984"/>
    <lineage>
        <taxon>Eukaryota</taxon>
        <taxon>Viridiplantae</taxon>
        <taxon>Streptophyta</taxon>
        <taxon>Embryophyta</taxon>
        <taxon>Tracheophyta</taxon>
        <taxon>Spermatophyta</taxon>
        <taxon>Magnoliopsida</taxon>
        <taxon>Liliopsida</taxon>
        <taxon>Dioscoreales</taxon>
        <taxon>Dioscoreaceae</taxon>
        <taxon>Dioscorea</taxon>
    </lineage>
</organism>
<evidence type="ECO:0000259" key="2">
    <source>
        <dbReference type="Pfam" id="PF04195"/>
    </source>
</evidence>
<evidence type="ECO:0000313" key="3">
    <source>
        <dbReference type="EMBL" id="KAJ0967813.1"/>
    </source>
</evidence>
<sequence>MPKLARDPKRCSFSIVNTLSEDKIDNLVKKYHLSSSNISYRVPSATEHACSPSQKEDLAVYQDALIAGLRLPFPQVFIDIFRHFGLNPSQLTPNSWRILCGFVVVSMLCEVEPSARLFSLLFNLNQDRQSDWYYFGAKSGAAFLGSVPDSIKDWKNKYFFVSNTESWGFNTKWGNPFTPSASKAKENPIDTDWFQRFKEFKKTALDKFFLSDKRLQECGLYLALERNMPPRTLAERMRAISQSDKSKKRGKEILNDEVPSSGNEEIERGPSDNAPSQQLGVEHRRESDAPINYEPVTAPVIASLPPIPVEGPVAKKRKLRKATDRAASVSVPSVQTSLEKIIRDVSGLVQERNITSSPSLQNIPNPDVTSISNPDVAIPDVPITFPHTLPIGSGFDIEIPDQAADFRSGEPACSEGNASSGSGPVIQRRKRVTRMVGPNADNSNAQGTGVKVITHRKDNVLPVNVNAIRDSLRKESQKTHESLKAEHENLRASLSSSEQATTALRLDLNSCKNERDSFADENRKLSETISELNHNASIEDELKKILQSKLKNAEREKDLLSERLRAKEVLLSNAQNEILTAQRSNEAIKEEKTSLQSELNKSWKKNMELEAKLDAAEKRELSDDEIRRVTSEVKKSGDALAAERLDPDIICLEGDRTASVSEKEASDLTVLPPSSSDLKEIPECGKIISDPDPIYRAILNESRLSLENVEGEEKAGHDQKLALQGKDHEASTKGSSAIIEIEDDITNEHRSRFRMEEDLPKMLTLSLPTPIDGRLEVDLENRSSTVRRREDPPEMRKLQNEIQELKAVQEKILRDRAKKSGEALEAKLLAEARRENAARYSNWDFI</sequence>
<gene>
    <name evidence="3" type="ORF">J5N97_024730</name>
</gene>
<accession>A0A9D5C7T6</accession>